<accession>A0A139BWB8</accession>
<comment type="catalytic activity">
    <reaction evidence="8 9">
        <text>hydroxymethylbilane = uroporphyrinogen III + H2O</text>
        <dbReference type="Rhea" id="RHEA:18965"/>
        <dbReference type="ChEBI" id="CHEBI:15377"/>
        <dbReference type="ChEBI" id="CHEBI:57308"/>
        <dbReference type="ChEBI" id="CHEBI:57845"/>
        <dbReference type="EC" id="4.2.1.75"/>
    </reaction>
</comment>
<evidence type="ECO:0000313" key="13">
    <source>
        <dbReference type="Proteomes" id="UP000070578"/>
    </source>
</evidence>
<dbReference type="GO" id="GO:0006782">
    <property type="term" value="P:protoporphyrinogen IX biosynthetic process"/>
    <property type="evidence" value="ECO:0007669"/>
    <property type="project" value="UniProtKB-UniRule"/>
</dbReference>
<dbReference type="AlphaFoldDB" id="A0A139BWB8"/>
<dbReference type="GO" id="GO:0004852">
    <property type="term" value="F:uroporphyrinogen-III synthase activity"/>
    <property type="evidence" value="ECO:0007669"/>
    <property type="project" value="UniProtKB-UniRule"/>
</dbReference>
<feature type="compositionally biased region" description="Basic and acidic residues" evidence="10">
    <location>
        <begin position="15"/>
        <end position="25"/>
    </location>
</feature>
<dbReference type="PANTHER" id="PTHR38042">
    <property type="entry name" value="UROPORPHYRINOGEN-III SYNTHASE, CHLOROPLASTIC"/>
    <property type="match status" value="1"/>
</dbReference>
<reference evidence="12 13" key="1">
    <citation type="submission" date="2016-02" db="EMBL/GenBank/DDBJ databases">
        <authorList>
            <person name="Wen L."/>
            <person name="He K."/>
            <person name="Yang H."/>
        </authorList>
    </citation>
    <scope>NUCLEOTIDE SEQUENCE [LARGE SCALE GENOMIC DNA]</scope>
    <source>
        <strain evidence="12">ShG14-8</strain>
    </source>
</reference>
<dbReference type="InterPro" id="IPR039793">
    <property type="entry name" value="UROS/Hem4"/>
</dbReference>
<keyword evidence="5 9" id="KW-0627">Porphyrin biosynthesis</keyword>
<organism evidence="12 13">
    <name type="scientific">Candidatus Gallionella acididurans</name>
    <dbReference type="NCBI Taxonomy" id="1796491"/>
    <lineage>
        <taxon>Bacteria</taxon>
        <taxon>Pseudomonadati</taxon>
        <taxon>Pseudomonadota</taxon>
        <taxon>Betaproteobacteria</taxon>
        <taxon>Nitrosomonadales</taxon>
        <taxon>Gallionellaceae</taxon>
        <taxon>Gallionella</taxon>
    </lineage>
</organism>
<dbReference type="PATRIC" id="fig|1796491.3.peg.635"/>
<proteinExistence type="inferred from homology"/>
<dbReference type="UniPathway" id="UPA00251">
    <property type="reaction ID" value="UER00320"/>
</dbReference>
<evidence type="ECO:0000256" key="8">
    <source>
        <dbReference type="ARBA" id="ARBA00048617"/>
    </source>
</evidence>
<evidence type="ECO:0000256" key="9">
    <source>
        <dbReference type="RuleBase" id="RU366031"/>
    </source>
</evidence>
<evidence type="ECO:0000256" key="4">
    <source>
        <dbReference type="ARBA" id="ARBA00023239"/>
    </source>
</evidence>
<dbReference type="Proteomes" id="UP000070578">
    <property type="component" value="Unassembled WGS sequence"/>
</dbReference>
<evidence type="ECO:0000256" key="2">
    <source>
        <dbReference type="ARBA" id="ARBA00008133"/>
    </source>
</evidence>
<reference evidence="12 13" key="2">
    <citation type="submission" date="2016-03" db="EMBL/GenBank/DDBJ databases">
        <title>New uncultured bacterium of the family Gallionellaceae from acid mine drainage: description and reconstruction of genome based on metagenomic analysis of microbial community.</title>
        <authorList>
            <person name="Kadnikov V."/>
            <person name="Ivasenko D."/>
            <person name="Beletsky A."/>
            <person name="Mardanov A."/>
            <person name="Danilova E."/>
            <person name="Pimenov N."/>
            <person name="Karnachuk O."/>
            <person name="Ravin N."/>
        </authorList>
    </citation>
    <scope>NUCLEOTIDE SEQUENCE [LARGE SCALE GENOMIC DNA]</scope>
    <source>
        <strain evidence="12">ShG14-8</strain>
    </source>
</reference>
<comment type="caution">
    <text evidence="12">The sequence shown here is derived from an EMBL/GenBank/DDBJ whole genome shotgun (WGS) entry which is preliminary data.</text>
</comment>
<feature type="domain" description="Tetrapyrrole biosynthesis uroporphyrinogen III synthase" evidence="11">
    <location>
        <begin position="57"/>
        <end position="266"/>
    </location>
</feature>
<evidence type="ECO:0000256" key="10">
    <source>
        <dbReference type="SAM" id="MobiDB-lite"/>
    </source>
</evidence>
<dbReference type="EC" id="4.2.1.75" evidence="3 9"/>
<comment type="pathway">
    <text evidence="1 9">Porphyrin-containing compound metabolism; protoporphyrin-IX biosynthesis; coproporphyrinogen-III from 5-aminolevulinate: step 3/4.</text>
</comment>
<dbReference type="Pfam" id="PF02602">
    <property type="entry name" value="HEM4"/>
    <property type="match status" value="1"/>
</dbReference>
<protein>
    <recommendedName>
        <fullName evidence="7 9">Uroporphyrinogen-III synthase</fullName>
        <ecNumber evidence="3 9">4.2.1.75</ecNumber>
    </recommendedName>
</protein>
<comment type="function">
    <text evidence="6 9">Catalyzes cyclization of the linear tetrapyrrole, hydroxymethylbilane, to the macrocyclic uroporphyrinogen III.</text>
</comment>
<dbReference type="SUPFAM" id="SSF69618">
    <property type="entry name" value="HemD-like"/>
    <property type="match status" value="1"/>
</dbReference>
<evidence type="ECO:0000256" key="3">
    <source>
        <dbReference type="ARBA" id="ARBA00013109"/>
    </source>
</evidence>
<evidence type="ECO:0000256" key="1">
    <source>
        <dbReference type="ARBA" id="ARBA00004772"/>
    </source>
</evidence>
<evidence type="ECO:0000313" key="12">
    <source>
        <dbReference type="EMBL" id="KXS33280.1"/>
    </source>
</evidence>
<keyword evidence="4 9" id="KW-0456">Lyase</keyword>
<comment type="similarity">
    <text evidence="2 9">Belongs to the uroporphyrinogen-III synthase family.</text>
</comment>
<sequence>MKTKSTVAADRPRKHFPDGNNDRDIPAKYGWQNMTGNLPLSGMKIAVTRPRDQAVKLAHMIEQVGGTVLLFPLLEITAARNPQALKEQISRLKEFDLVIFVSPNAVHYGIAAIHKEGKLPAKLKIAAIGQGSAKALHERGISNVIVPTQRFDSEGLLSMPELQNVAGRRVMIFRGDSGRELLGDTLRMRGAEVEYAACYQRSKPDQDGELLLAAAPDAISVSSSEALENLWELLDNKRQQILRDTLLFVPHSRIAELAVRQGWQHVQLTDSGDDGLMTALKTEAERKGSI</sequence>
<dbReference type="CDD" id="cd06578">
    <property type="entry name" value="HemD"/>
    <property type="match status" value="1"/>
</dbReference>
<evidence type="ECO:0000256" key="6">
    <source>
        <dbReference type="ARBA" id="ARBA00037589"/>
    </source>
</evidence>
<dbReference type="InterPro" id="IPR036108">
    <property type="entry name" value="4pyrrol_syn_uPrphyn_synt_sf"/>
</dbReference>
<feature type="region of interest" description="Disordered" evidence="10">
    <location>
        <begin position="1"/>
        <end position="25"/>
    </location>
</feature>
<evidence type="ECO:0000256" key="5">
    <source>
        <dbReference type="ARBA" id="ARBA00023244"/>
    </source>
</evidence>
<dbReference type="Gene3D" id="3.40.50.10090">
    <property type="match status" value="2"/>
</dbReference>
<evidence type="ECO:0000256" key="7">
    <source>
        <dbReference type="ARBA" id="ARBA00040167"/>
    </source>
</evidence>
<dbReference type="PANTHER" id="PTHR38042:SF1">
    <property type="entry name" value="UROPORPHYRINOGEN-III SYNTHASE, CHLOROPLASTIC"/>
    <property type="match status" value="1"/>
</dbReference>
<dbReference type="GO" id="GO:0006780">
    <property type="term" value="P:uroporphyrinogen III biosynthetic process"/>
    <property type="evidence" value="ECO:0007669"/>
    <property type="project" value="UniProtKB-UniRule"/>
</dbReference>
<dbReference type="EMBL" id="LSLI01000008">
    <property type="protein sequence ID" value="KXS33280.1"/>
    <property type="molecule type" value="Genomic_DNA"/>
</dbReference>
<dbReference type="InterPro" id="IPR003754">
    <property type="entry name" value="4pyrrol_synth_uPrphyn_synth"/>
</dbReference>
<name>A0A139BWB8_9PROT</name>
<gene>
    <name evidence="12" type="ORF">AWT59_0583</name>
</gene>
<evidence type="ECO:0000259" key="11">
    <source>
        <dbReference type="Pfam" id="PF02602"/>
    </source>
</evidence>